<evidence type="ECO:0000313" key="1">
    <source>
        <dbReference type="Proteomes" id="UP000515121"/>
    </source>
</evidence>
<proteinExistence type="predicted"/>
<dbReference type="InterPro" id="IPR038985">
    <property type="entry name" value="OPRN-like"/>
</dbReference>
<dbReference type="Pfam" id="PF15011">
    <property type="entry name" value="CA109-like"/>
    <property type="match status" value="1"/>
</dbReference>
<organism evidence="1 2">
    <name type="scientific">Durio zibethinus</name>
    <name type="common">Durian</name>
    <dbReference type="NCBI Taxonomy" id="66656"/>
    <lineage>
        <taxon>Eukaryota</taxon>
        <taxon>Viridiplantae</taxon>
        <taxon>Streptophyta</taxon>
        <taxon>Embryophyta</taxon>
        <taxon>Tracheophyta</taxon>
        <taxon>Spermatophyta</taxon>
        <taxon>Magnoliopsida</taxon>
        <taxon>eudicotyledons</taxon>
        <taxon>Gunneridae</taxon>
        <taxon>Pentapetalae</taxon>
        <taxon>rosids</taxon>
        <taxon>malvids</taxon>
        <taxon>Malvales</taxon>
        <taxon>Malvaceae</taxon>
        <taxon>Helicteroideae</taxon>
        <taxon>Durio</taxon>
    </lineage>
</organism>
<reference evidence="2" key="1">
    <citation type="submission" date="2025-08" db="UniProtKB">
        <authorList>
            <consortium name="RefSeq"/>
        </authorList>
    </citation>
    <scope>IDENTIFICATION</scope>
    <source>
        <tissue evidence="2">Fruit stalk</tissue>
    </source>
</reference>
<sequence>MEEFRMVVLSLEKLQHDGKQLAKGCSNQMSTKQLQQRIGVKLFPTNCIDGLMLLHEIHFAEYVLISSLVSVLSALALKHKSIRFSWSPFSLLDIESCETQNHLLKLPQ</sequence>
<dbReference type="InterPro" id="IPR029159">
    <property type="entry name" value="CA109-like"/>
</dbReference>
<dbReference type="GeneID" id="111316773"/>
<gene>
    <name evidence="2" type="primary">LOC111316773</name>
</gene>
<dbReference type="PANTHER" id="PTHR37904:SF2">
    <property type="entry name" value="OS10G0566900 PROTEIN"/>
    <property type="match status" value="1"/>
</dbReference>
<evidence type="ECO:0000313" key="2">
    <source>
        <dbReference type="RefSeq" id="XP_022774637.1"/>
    </source>
</evidence>
<protein>
    <submittedName>
        <fullName evidence="2">Uncharacterized protein At5g43822-like</fullName>
    </submittedName>
</protein>
<dbReference type="Proteomes" id="UP000515121">
    <property type="component" value="Unplaced"/>
</dbReference>
<accession>A0A6P6BBZ7</accession>
<dbReference type="RefSeq" id="XP_022774637.1">
    <property type="nucleotide sequence ID" value="XM_022918902.1"/>
</dbReference>
<dbReference type="AlphaFoldDB" id="A0A6P6BBZ7"/>
<keyword evidence="1" id="KW-1185">Reference proteome</keyword>
<dbReference type="KEGG" id="dzi:111316773"/>
<name>A0A6P6BBZ7_DURZI</name>
<dbReference type="PANTHER" id="PTHR37904">
    <property type="entry name" value="OS10G0566900 PROTEIN"/>
    <property type="match status" value="1"/>
</dbReference>
<dbReference type="OrthoDB" id="2018540at2759"/>